<evidence type="ECO:0000313" key="3">
    <source>
        <dbReference type="Proteomes" id="UP001558713"/>
    </source>
</evidence>
<dbReference type="InterPro" id="IPR001810">
    <property type="entry name" value="F-box_dom"/>
</dbReference>
<dbReference type="Pfam" id="PF12937">
    <property type="entry name" value="F-box-like"/>
    <property type="match status" value="1"/>
</dbReference>
<dbReference type="InterPro" id="IPR036047">
    <property type="entry name" value="F-box-like_dom_sf"/>
</dbReference>
<comment type="caution">
    <text evidence="2">The sequence shown here is derived from an EMBL/GenBank/DDBJ whole genome shotgun (WGS) entry which is preliminary data.</text>
</comment>
<reference evidence="2 3" key="1">
    <citation type="submission" date="2024-04" db="EMBL/GenBank/DDBJ databases">
        <title>Genome assembly C_amara_ONT_v2.</title>
        <authorList>
            <person name="Yant L."/>
            <person name="Moore C."/>
            <person name="Slenker M."/>
        </authorList>
    </citation>
    <scope>NUCLEOTIDE SEQUENCE [LARGE SCALE GENOMIC DNA]</scope>
    <source>
        <tissue evidence="2">Leaf</tissue>
    </source>
</reference>
<dbReference type="PANTHER" id="PTHR38926:SF13">
    <property type="entry name" value="F-BOX DOMAIN CONTAINING PROTEIN, EXPRESSED"/>
    <property type="match status" value="1"/>
</dbReference>
<dbReference type="EMBL" id="JBANAX010000508">
    <property type="protein sequence ID" value="KAL1206120.1"/>
    <property type="molecule type" value="Genomic_DNA"/>
</dbReference>
<gene>
    <name evidence="2" type="ORF">V5N11_005275</name>
</gene>
<dbReference type="AlphaFoldDB" id="A0ABD1AH56"/>
<sequence>MDQDCKKVVKRWENMDSDILLKIFQNHFNIDELTSGLAHVCSGWRAVCCDPVLWDTVNLIPHKSIPFKDNVNYVFVELRSDEDLTRMLKVSMNLSKGNITTLIVHHKLFLTDEMLTYTAKRCPNLRRLVLPSWDRIMTGSSTICDALNSWKKLESLTMPSLINSHLFFSLLVKRRKYRELKVMGPIDIFFAESIVAYLPKLKVLSLRCTIIDQDALNKILDKLKCLEVLNICHSHIMVEQQQQYEVILKKASKLKQFLTCTENTCVICQMVWNDQGLMRWSMYENGLWKADEVSSLHL</sequence>
<dbReference type="SUPFAM" id="SSF81383">
    <property type="entry name" value="F-box domain"/>
    <property type="match status" value="1"/>
</dbReference>
<proteinExistence type="predicted"/>
<evidence type="ECO:0000313" key="2">
    <source>
        <dbReference type="EMBL" id="KAL1206120.1"/>
    </source>
</evidence>
<dbReference type="PANTHER" id="PTHR38926">
    <property type="entry name" value="F-BOX DOMAIN CONTAINING PROTEIN, EXPRESSED"/>
    <property type="match status" value="1"/>
</dbReference>
<organism evidence="2 3">
    <name type="scientific">Cardamine amara subsp. amara</name>
    <dbReference type="NCBI Taxonomy" id="228776"/>
    <lineage>
        <taxon>Eukaryota</taxon>
        <taxon>Viridiplantae</taxon>
        <taxon>Streptophyta</taxon>
        <taxon>Embryophyta</taxon>
        <taxon>Tracheophyta</taxon>
        <taxon>Spermatophyta</taxon>
        <taxon>Magnoliopsida</taxon>
        <taxon>eudicotyledons</taxon>
        <taxon>Gunneridae</taxon>
        <taxon>Pentapetalae</taxon>
        <taxon>rosids</taxon>
        <taxon>malvids</taxon>
        <taxon>Brassicales</taxon>
        <taxon>Brassicaceae</taxon>
        <taxon>Cardamineae</taxon>
        <taxon>Cardamine</taxon>
    </lineage>
</organism>
<dbReference type="SUPFAM" id="SSF52047">
    <property type="entry name" value="RNI-like"/>
    <property type="match status" value="1"/>
</dbReference>
<protein>
    <submittedName>
        <fullName evidence="2">F-box/LRR-repeat protein</fullName>
    </submittedName>
</protein>
<feature type="domain" description="F-box" evidence="1">
    <location>
        <begin position="18"/>
        <end position="58"/>
    </location>
</feature>
<dbReference type="Gene3D" id="3.80.10.10">
    <property type="entry name" value="Ribonuclease Inhibitor"/>
    <property type="match status" value="1"/>
</dbReference>
<dbReference type="Gene3D" id="1.20.1280.50">
    <property type="match status" value="1"/>
</dbReference>
<dbReference type="Proteomes" id="UP001558713">
    <property type="component" value="Unassembled WGS sequence"/>
</dbReference>
<name>A0ABD1AH56_CARAN</name>
<accession>A0ABD1AH56</accession>
<dbReference type="InterPro" id="IPR032675">
    <property type="entry name" value="LRR_dom_sf"/>
</dbReference>
<evidence type="ECO:0000259" key="1">
    <source>
        <dbReference type="Pfam" id="PF12937"/>
    </source>
</evidence>
<keyword evidence="3" id="KW-1185">Reference proteome</keyword>